<organism evidence="2 3">
    <name type="scientific">Flemingia macrophylla</name>
    <dbReference type="NCBI Taxonomy" id="520843"/>
    <lineage>
        <taxon>Eukaryota</taxon>
        <taxon>Viridiplantae</taxon>
        <taxon>Streptophyta</taxon>
        <taxon>Embryophyta</taxon>
        <taxon>Tracheophyta</taxon>
        <taxon>Spermatophyta</taxon>
        <taxon>Magnoliopsida</taxon>
        <taxon>eudicotyledons</taxon>
        <taxon>Gunneridae</taxon>
        <taxon>Pentapetalae</taxon>
        <taxon>rosids</taxon>
        <taxon>fabids</taxon>
        <taxon>Fabales</taxon>
        <taxon>Fabaceae</taxon>
        <taxon>Papilionoideae</taxon>
        <taxon>50 kb inversion clade</taxon>
        <taxon>NPAAA clade</taxon>
        <taxon>indigoferoid/millettioid clade</taxon>
        <taxon>Phaseoleae</taxon>
        <taxon>Flemingia</taxon>
    </lineage>
</organism>
<keyword evidence="3" id="KW-1185">Reference proteome</keyword>
<accession>A0ABD1L197</accession>
<proteinExistence type="predicted"/>
<sequence length="96" mass="11070">MVVLERTEWKKNNTSFFDLKQHRRRKNKVKYTLMHSIPYHSQYILRVEESCSLVCYGGFVAIDVPPQQGSCTSKKLAPEPLPNQKQVLLSKSSQSS</sequence>
<feature type="region of interest" description="Disordered" evidence="1">
    <location>
        <begin position="69"/>
        <end position="96"/>
    </location>
</feature>
<dbReference type="EMBL" id="JBGMDY010000011">
    <property type="protein sequence ID" value="KAL2317295.1"/>
    <property type="molecule type" value="Genomic_DNA"/>
</dbReference>
<comment type="caution">
    <text evidence="2">The sequence shown here is derived from an EMBL/GenBank/DDBJ whole genome shotgun (WGS) entry which is preliminary data.</text>
</comment>
<evidence type="ECO:0000313" key="2">
    <source>
        <dbReference type="EMBL" id="KAL2317295.1"/>
    </source>
</evidence>
<evidence type="ECO:0000313" key="3">
    <source>
        <dbReference type="Proteomes" id="UP001603857"/>
    </source>
</evidence>
<name>A0ABD1L197_9FABA</name>
<protein>
    <submittedName>
        <fullName evidence="2">Uncharacterized protein</fullName>
    </submittedName>
</protein>
<dbReference type="Proteomes" id="UP001603857">
    <property type="component" value="Unassembled WGS sequence"/>
</dbReference>
<dbReference type="AlphaFoldDB" id="A0ABD1L197"/>
<reference evidence="2 3" key="1">
    <citation type="submission" date="2024-08" db="EMBL/GenBank/DDBJ databases">
        <title>Insights into the chromosomal genome structure of Flemingia macrophylla.</title>
        <authorList>
            <person name="Ding Y."/>
            <person name="Zhao Y."/>
            <person name="Bi W."/>
            <person name="Wu M."/>
            <person name="Zhao G."/>
            <person name="Gong Y."/>
            <person name="Li W."/>
            <person name="Zhang P."/>
        </authorList>
    </citation>
    <scope>NUCLEOTIDE SEQUENCE [LARGE SCALE GENOMIC DNA]</scope>
    <source>
        <strain evidence="2">DYQJB</strain>
        <tissue evidence="2">Leaf</tissue>
    </source>
</reference>
<feature type="compositionally biased region" description="Low complexity" evidence="1">
    <location>
        <begin position="84"/>
        <end position="96"/>
    </location>
</feature>
<gene>
    <name evidence="2" type="ORF">Fmac_031171</name>
</gene>
<evidence type="ECO:0000256" key="1">
    <source>
        <dbReference type="SAM" id="MobiDB-lite"/>
    </source>
</evidence>